<proteinExistence type="predicted"/>
<evidence type="ECO:0000313" key="2">
    <source>
        <dbReference type="EMBL" id="MDK2594155.1"/>
    </source>
</evidence>
<dbReference type="PROSITE" id="PS51257">
    <property type="entry name" value="PROKAR_LIPOPROTEIN"/>
    <property type="match status" value="1"/>
</dbReference>
<sequence length="171" mass="18687">MSKKVVLPVLTSILLAGCLSTSNVSVNKVKGVPTDVRILVNHIETEEGQLLVYLHDNADSYYSDDNYNESSIKYFHREVIKPSIPATEIVLTNIPAGKYAISVVHDKDSDGTLDRMIFPFIGMPSEPYGLSNDAYRALSKGSFEDAIVDITAEAQPIEIKLATHLSKAFGG</sequence>
<keyword evidence="3" id="KW-1185">Reference proteome</keyword>
<gene>
    <name evidence="2" type="ORF">QNM18_03595</name>
</gene>
<feature type="signal peptide" evidence="1">
    <location>
        <begin position="1"/>
        <end position="21"/>
    </location>
</feature>
<comment type="caution">
    <text evidence="2">The sequence shown here is derived from an EMBL/GenBank/DDBJ whole genome shotgun (WGS) entry which is preliminary data.</text>
</comment>
<protein>
    <submittedName>
        <fullName evidence="2">DUF2141 domain-containing protein</fullName>
    </submittedName>
</protein>
<accession>A0ABT7EGI5</accession>
<name>A0ABT7EGI5_9GAMM</name>
<organism evidence="2 3">
    <name type="scientific">Pseudoalteromonas obscura</name>
    <dbReference type="NCBI Taxonomy" id="3048491"/>
    <lineage>
        <taxon>Bacteria</taxon>
        <taxon>Pseudomonadati</taxon>
        <taxon>Pseudomonadota</taxon>
        <taxon>Gammaproteobacteria</taxon>
        <taxon>Alteromonadales</taxon>
        <taxon>Pseudoalteromonadaceae</taxon>
        <taxon>Pseudoalteromonas</taxon>
    </lineage>
</organism>
<evidence type="ECO:0000256" key="1">
    <source>
        <dbReference type="SAM" id="SignalP"/>
    </source>
</evidence>
<reference evidence="2 3" key="1">
    <citation type="submission" date="2023-05" db="EMBL/GenBank/DDBJ databases">
        <title>Pseudoalteromonas ardens sp. nov., Pseudoalteromonas obscura sp. nov., and Pseudoalteromonas umbrosa sp. nov., isolated from the coral Montipora capitata.</title>
        <authorList>
            <person name="Thomas E.M."/>
            <person name="Smith E.M."/>
            <person name="Papke E."/>
            <person name="Shlafstein M.D."/>
            <person name="Oline D.K."/>
            <person name="Videau P."/>
            <person name="Saw J.H."/>
            <person name="Strangman W.K."/>
            <person name="Ushijima B."/>
        </authorList>
    </citation>
    <scope>NUCLEOTIDE SEQUENCE [LARGE SCALE GENOMIC DNA]</scope>
    <source>
        <strain evidence="2 3">P94</strain>
    </source>
</reference>
<keyword evidence="1" id="KW-0732">Signal</keyword>
<dbReference type="RefSeq" id="WP_211009139.1">
    <property type="nucleotide sequence ID" value="NZ_JASJUT010000001.1"/>
</dbReference>
<dbReference type="Proteomes" id="UP001231915">
    <property type="component" value="Unassembled WGS sequence"/>
</dbReference>
<dbReference type="InterPro" id="IPR018673">
    <property type="entry name" value="DUF2141"/>
</dbReference>
<dbReference type="Pfam" id="PF09912">
    <property type="entry name" value="DUF2141"/>
    <property type="match status" value="1"/>
</dbReference>
<dbReference type="EMBL" id="JASJUT010000001">
    <property type="protein sequence ID" value="MDK2594155.1"/>
    <property type="molecule type" value="Genomic_DNA"/>
</dbReference>
<evidence type="ECO:0000313" key="3">
    <source>
        <dbReference type="Proteomes" id="UP001231915"/>
    </source>
</evidence>
<feature type="chain" id="PRO_5046390746" evidence="1">
    <location>
        <begin position="22"/>
        <end position="171"/>
    </location>
</feature>